<dbReference type="AlphaFoldDB" id="A0A0C1IYP0"/>
<protein>
    <submittedName>
        <fullName evidence="2">Metallophosphoesterase</fullName>
    </submittedName>
</protein>
<reference evidence="2 3" key="1">
    <citation type="submission" date="2014-11" db="EMBL/GenBank/DDBJ databases">
        <title>Genome sequence of Flavihumibacter solisilvae 3-3.</title>
        <authorList>
            <person name="Zhou G."/>
            <person name="Li M."/>
            <person name="Wang G."/>
        </authorList>
    </citation>
    <scope>NUCLEOTIDE SEQUENCE [LARGE SCALE GENOMIC DNA]</scope>
    <source>
        <strain evidence="2 3">3-3</strain>
    </source>
</reference>
<dbReference type="NCBIfam" id="TIGR04123">
    <property type="entry name" value="P_estr_lig_assc"/>
    <property type="match status" value="1"/>
</dbReference>
<dbReference type="InterPro" id="IPR029052">
    <property type="entry name" value="Metallo-depent_PP-like"/>
</dbReference>
<accession>A0A0C1IYP0</accession>
<evidence type="ECO:0000259" key="1">
    <source>
        <dbReference type="Pfam" id="PF00149"/>
    </source>
</evidence>
<dbReference type="STRING" id="1349421.OI18_04825"/>
<dbReference type="InterPro" id="IPR026336">
    <property type="entry name" value="PdeM-like"/>
</dbReference>
<gene>
    <name evidence="2" type="ORF">OI18_04825</name>
</gene>
<feature type="domain" description="Calcineurin-like phosphoesterase" evidence="1">
    <location>
        <begin position="30"/>
        <end position="144"/>
    </location>
</feature>
<dbReference type="PANTHER" id="PTHR39323:SF1">
    <property type="entry name" value="BLR1149 PROTEIN"/>
    <property type="match status" value="1"/>
</dbReference>
<evidence type="ECO:0000313" key="2">
    <source>
        <dbReference type="EMBL" id="KIC95589.1"/>
    </source>
</evidence>
<comment type="caution">
    <text evidence="2">The sequence shown here is derived from an EMBL/GenBank/DDBJ whole genome shotgun (WGS) entry which is preliminary data.</text>
</comment>
<dbReference type="InterPro" id="IPR004843">
    <property type="entry name" value="Calcineurin-like_PHP"/>
</dbReference>
<evidence type="ECO:0000313" key="3">
    <source>
        <dbReference type="Proteomes" id="UP000031408"/>
    </source>
</evidence>
<dbReference type="EMBL" id="JSVC01000005">
    <property type="protein sequence ID" value="KIC95589.1"/>
    <property type="molecule type" value="Genomic_DNA"/>
</dbReference>
<dbReference type="InterPro" id="IPR024173">
    <property type="entry name" value="Pesterase_MJ0037-like"/>
</dbReference>
<dbReference type="GO" id="GO:0016787">
    <property type="term" value="F:hydrolase activity"/>
    <property type="evidence" value="ECO:0007669"/>
    <property type="project" value="InterPro"/>
</dbReference>
<dbReference type="SUPFAM" id="SSF56300">
    <property type="entry name" value="Metallo-dependent phosphatases"/>
    <property type="match status" value="1"/>
</dbReference>
<name>A0A0C1IYP0_9BACT</name>
<dbReference type="Pfam" id="PF00149">
    <property type="entry name" value="Metallophos"/>
    <property type="match status" value="1"/>
</dbReference>
<dbReference type="OrthoDB" id="9795838at2"/>
<keyword evidence="3" id="KW-1185">Reference proteome</keyword>
<organism evidence="2 3">
    <name type="scientific">Flavihumibacter solisilvae</name>
    <dbReference type="NCBI Taxonomy" id="1349421"/>
    <lineage>
        <taxon>Bacteria</taxon>
        <taxon>Pseudomonadati</taxon>
        <taxon>Bacteroidota</taxon>
        <taxon>Chitinophagia</taxon>
        <taxon>Chitinophagales</taxon>
        <taxon>Chitinophagaceae</taxon>
        <taxon>Flavihumibacter</taxon>
    </lineage>
</organism>
<dbReference type="PANTHER" id="PTHR39323">
    <property type="entry name" value="BLR1149 PROTEIN"/>
    <property type="match status" value="1"/>
</dbReference>
<dbReference type="Proteomes" id="UP000031408">
    <property type="component" value="Unassembled WGS sequence"/>
</dbReference>
<dbReference type="Gene3D" id="3.60.21.10">
    <property type="match status" value="1"/>
</dbReference>
<dbReference type="PIRSF" id="PIRSF000887">
    <property type="entry name" value="Pesterase_MJ0037"/>
    <property type="match status" value="1"/>
</dbReference>
<proteinExistence type="predicted"/>
<sequence length="219" mass="25092">MQAPLSFSVSGEQLWLSPHKAVYWESAGTLIVSDLHFGKTGHFRKAGIAVPQHVFRNDLQRLFDLVSFFRPHTILIVGDFFHSAENREADLFARWRNDHDGIRIRLVMGNHDIFSEDWYTINNIEVFKNIYSQGPFSFVHEWLPEMENGTETYFFSGHIHPGVRLSGMGRQSLRLPCFYFGRSAAILPAFSEFTGLAILEPDEGSRVFVIAEKKVLSLQ</sequence>
<dbReference type="RefSeq" id="WP_039137674.1">
    <property type="nucleotide sequence ID" value="NZ_JSVC01000005.1"/>
</dbReference>